<dbReference type="PANTHER" id="PTHR33546">
    <property type="entry name" value="LARGE, MULTIFUNCTIONAL SECRETED PROTEIN-RELATED"/>
    <property type="match status" value="1"/>
</dbReference>
<dbReference type="Gene3D" id="2.120.10.30">
    <property type="entry name" value="TolB, C-terminal domain"/>
    <property type="match status" value="1"/>
</dbReference>
<evidence type="ECO:0000313" key="4">
    <source>
        <dbReference type="Proteomes" id="UP000050557"/>
    </source>
</evidence>
<dbReference type="Proteomes" id="UP000050557">
    <property type="component" value="Unassembled WGS sequence"/>
</dbReference>
<dbReference type="EMBL" id="LJQM01000259">
    <property type="protein sequence ID" value="KPX39813.1"/>
    <property type="molecule type" value="Genomic_DNA"/>
</dbReference>
<dbReference type="PANTHER" id="PTHR33546:SF1">
    <property type="entry name" value="LARGE, MULTIFUNCTIONAL SECRETED PROTEIN"/>
    <property type="match status" value="1"/>
</dbReference>
<accession>A0A0P9VLN1</accession>
<organism evidence="3 4">
    <name type="scientific">Pseudomonas syringae pv. helianthi</name>
    <dbReference type="NCBI Taxonomy" id="251654"/>
    <lineage>
        <taxon>Bacteria</taxon>
        <taxon>Pseudomonadati</taxon>
        <taxon>Pseudomonadota</taxon>
        <taxon>Gammaproteobacteria</taxon>
        <taxon>Pseudomonadales</taxon>
        <taxon>Pseudomonadaceae</taxon>
        <taxon>Pseudomonas</taxon>
    </lineage>
</organism>
<protein>
    <submittedName>
        <fullName evidence="3">L-sorbosone dehydrogenase</fullName>
    </submittedName>
</protein>
<comment type="caution">
    <text evidence="3">The sequence shown here is derived from an EMBL/GenBank/DDBJ whole genome shotgun (WGS) entry which is preliminary data.</text>
</comment>
<dbReference type="PATRIC" id="fig|251654.3.peg.4046"/>
<dbReference type="Pfam" id="PF22807">
    <property type="entry name" value="TrAA12"/>
    <property type="match status" value="2"/>
</dbReference>
<dbReference type="SUPFAM" id="SSF50952">
    <property type="entry name" value="Soluble quinoprotein glucose dehydrogenase"/>
    <property type="match status" value="1"/>
</dbReference>
<evidence type="ECO:0000259" key="2">
    <source>
        <dbReference type="Pfam" id="PF22807"/>
    </source>
</evidence>
<feature type="compositionally biased region" description="Basic residues" evidence="1">
    <location>
        <begin position="1"/>
        <end position="13"/>
    </location>
</feature>
<gene>
    <name evidence="3" type="ORF">ALO68_05330</name>
</gene>
<proteinExistence type="predicted"/>
<feature type="region of interest" description="Disordered" evidence="1">
    <location>
        <begin position="1"/>
        <end position="44"/>
    </location>
</feature>
<evidence type="ECO:0000256" key="1">
    <source>
        <dbReference type="SAM" id="MobiDB-lite"/>
    </source>
</evidence>
<dbReference type="AlphaFoldDB" id="A0A0P9VLN1"/>
<feature type="domain" description="Pyrroloquinoline quinone-dependent pyranose dehydrogenase beta-propeller" evidence="2">
    <location>
        <begin position="215"/>
        <end position="429"/>
    </location>
</feature>
<name>A0A0P9VLN1_9PSED</name>
<dbReference type="InterPro" id="IPR011042">
    <property type="entry name" value="6-blade_b-propeller_TolB-like"/>
</dbReference>
<dbReference type="InterPro" id="IPR054539">
    <property type="entry name" value="Beta-prop_PDH"/>
</dbReference>
<evidence type="ECO:0000313" key="3">
    <source>
        <dbReference type="EMBL" id="KPX39813.1"/>
    </source>
</evidence>
<reference evidence="3 4" key="1">
    <citation type="submission" date="2015-09" db="EMBL/GenBank/DDBJ databases">
        <title>Genome announcement of multiple Pseudomonas syringae strains.</title>
        <authorList>
            <person name="Thakur S."/>
            <person name="Wang P.W."/>
            <person name="Gong Y."/>
            <person name="Weir B.S."/>
            <person name="Guttman D.S."/>
        </authorList>
    </citation>
    <scope>NUCLEOTIDE SEQUENCE [LARGE SCALE GENOMIC DNA]</scope>
    <source>
        <strain evidence="3 4">ICMP4531</strain>
    </source>
</reference>
<dbReference type="InterPro" id="IPR011041">
    <property type="entry name" value="Quinoprot_gluc/sorb_DH_b-prop"/>
</dbReference>
<feature type="domain" description="Pyrroloquinoline quinone-dependent pyranose dehydrogenase beta-propeller" evidence="2">
    <location>
        <begin position="473"/>
        <end position="580"/>
    </location>
</feature>
<sequence>MQGRRTKRSRHDRNHPSPVPLHARSATRDPACGNRPAVSRRTAERHRLLPDLSDSVEQLCRLADCRRSVVLRAGVAVRTGQSGACGSQGRPSRDLFPVAAGYLGAGVGQRLRTREGRLGGHAVGAGVVGDRDRTGLCCNMDRADQPAFGRCRMKHAHALTVLSMALLLSACGGEADTTQARGPDPKLPEPQRGLLPSMKIAEPVAWGDQKPTVPEGFSITAIATDLSIPRQSLVLPNGDIIIAEGRGGSAAKLKPKDVIASVIKAQGNTKVKGGNRLTLLRDADGDGQYELKTVFAENLNAPYGLAFANGKLYVANQDALVRFDYQDGQTKASGEPVKVTDLPSAINHHWTKALTVSPDGRSLYVGIGSNSNVTERGMEVEIDRAMVWQIDAATGAHKPYATGLRNPTALAIQPGTGQLWTVVNERDELGPDLVPDYLTSVKEGAFYGWPYSYWGQNVDTRAQPQNPAKVAAAIKPDYSLGSHVAALGVSFSIPAMGDKFADGVFVGEHGSWNRDNPVGYKVIFVPFSNGRPAGEPVDFATGFRGADGKTRGRPVGVTVDPKGALIIADDLANTVWRVTRNNRP</sequence>